<evidence type="ECO:0000259" key="2">
    <source>
        <dbReference type="Pfam" id="PF20446"/>
    </source>
</evidence>
<dbReference type="AlphaFoldDB" id="A0A1N7MAQ3"/>
<evidence type="ECO:0000259" key="1">
    <source>
        <dbReference type="Pfam" id="PF09818"/>
    </source>
</evidence>
<dbReference type="Pfam" id="PF21117">
    <property type="entry name" value="MRB1590_C"/>
    <property type="match status" value="1"/>
</dbReference>
<organism evidence="4 5">
    <name type="scientific">Alicyclobacillus vulcanalis</name>
    <dbReference type="NCBI Taxonomy" id="252246"/>
    <lineage>
        <taxon>Bacteria</taxon>
        <taxon>Bacillati</taxon>
        <taxon>Bacillota</taxon>
        <taxon>Bacilli</taxon>
        <taxon>Bacillales</taxon>
        <taxon>Alicyclobacillaceae</taxon>
        <taxon>Alicyclobacillus</taxon>
    </lineage>
</organism>
<dbReference type="Pfam" id="PF09818">
    <property type="entry name" value="ABC_ATPase"/>
    <property type="match status" value="1"/>
</dbReference>
<dbReference type="STRING" id="252246.SAMN05421799_1059"/>
<dbReference type="PANTHER" id="PTHR38149">
    <property type="entry name" value="ATPASE"/>
    <property type="match status" value="1"/>
</dbReference>
<gene>
    <name evidence="4" type="ORF">SAMN05421799_1059</name>
</gene>
<reference evidence="5" key="1">
    <citation type="submission" date="2017-01" db="EMBL/GenBank/DDBJ databases">
        <authorList>
            <person name="Varghese N."/>
            <person name="Submissions S."/>
        </authorList>
    </citation>
    <scope>NUCLEOTIDE SEQUENCE [LARGE SCALE GENOMIC DNA]</scope>
    <source>
        <strain evidence="5">DSM 16176</strain>
    </source>
</reference>
<sequence length="590" mass="64631">MERGIRSETRRQPAYGAATPAEALRQTLRDIDGRGYKAYQALAGAYAFPTFVLAVDHVQGDPFAEPSKVRVIVPRAKTALADAWTDKPWRRIRCEDLVARRMHEALRQAPRRARGTGKSGLVHIDAPGQKVLERTAVQVGEDEIVICLSVGLPADGRRILAREAEFIFFEHIPSAVERAVYALREADIRPAVELADQQAAIRRYLRDHGFVAFVANGAILPRESGVSDKPLTRGAVPFQSPPELEVTIPVPHRPTPIRGMGIRRGITLIVGGGFHGKTTLLEALEQGVYDHVAGDGREFVITDQGAVKIRAEDGRSVANVDISPLIGALPHGKDTHSFSTEDASGSTSQAASLIEMMEAGATAFLIDEDTSATNLLVRDARMQALVAKSGEPITPYIDKARQLFDDHGISTVMVVGGIGDYFDIADCVIQMEAYTPRDVTAQAKRVAEQIPTGRTPEGGRAFGAIRHRVPRPESLDSQRGHKSKVAARGRYVIQYGTSEISLHAVEQLVDDSQTRAIAAALLYLERKGWLKKGMCLRELLDALEAQWDREGLASISLRQGHPGDLARPRRYELAAAINRLRTLRCEQREG</sequence>
<dbReference type="InterPro" id="IPR049069">
    <property type="entry name" value="MRB1590-like_C"/>
</dbReference>
<dbReference type="InterPro" id="IPR046834">
    <property type="entry name" value="ABC_ATPase_C"/>
</dbReference>
<dbReference type="Pfam" id="PF20446">
    <property type="entry name" value="ABC_N"/>
    <property type="match status" value="1"/>
</dbReference>
<name>A0A1N7MAQ3_9BACL</name>
<keyword evidence="5" id="KW-1185">Reference proteome</keyword>
<protein>
    <submittedName>
        <fullName evidence="4">Predicted ATPase of the ABC class</fullName>
    </submittedName>
</protein>
<evidence type="ECO:0000313" key="4">
    <source>
        <dbReference type="EMBL" id="SIS83133.1"/>
    </source>
</evidence>
<dbReference type="EMBL" id="FTOO01000005">
    <property type="protein sequence ID" value="SIS83133.1"/>
    <property type="molecule type" value="Genomic_DNA"/>
</dbReference>
<feature type="domain" description="MRB1590-like C-terminal" evidence="3">
    <location>
        <begin position="484"/>
        <end position="585"/>
    </location>
</feature>
<feature type="domain" description="ATPase of the ABC class N-terminal" evidence="2">
    <location>
        <begin position="22"/>
        <end position="181"/>
    </location>
</feature>
<feature type="domain" description="ATPase of the ABC class C-terminal" evidence="1">
    <location>
        <begin position="185"/>
        <end position="468"/>
    </location>
</feature>
<dbReference type="PANTHER" id="PTHR38149:SF1">
    <property type="entry name" value="ATPASE"/>
    <property type="match status" value="1"/>
</dbReference>
<proteinExistence type="predicted"/>
<accession>A0A1N7MAQ3</accession>
<dbReference type="InterPro" id="IPR019195">
    <property type="entry name" value="ABC_ATPase_put"/>
</dbReference>
<evidence type="ECO:0000313" key="5">
    <source>
        <dbReference type="Proteomes" id="UP000186156"/>
    </source>
</evidence>
<dbReference type="Proteomes" id="UP000186156">
    <property type="component" value="Unassembled WGS sequence"/>
</dbReference>
<evidence type="ECO:0000259" key="3">
    <source>
        <dbReference type="Pfam" id="PF21117"/>
    </source>
</evidence>
<dbReference type="InterPro" id="IPR046833">
    <property type="entry name" value="ABC_N"/>
</dbReference>